<dbReference type="InterPro" id="IPR050061">
    <property type="entry name" value="MurCDEF_pg_biosynth"/>
</dbReference>
<dbReference type="PANTHER" id="PTHR43445">
    <property type="entry name" value="UDP-N-ACETYLMURAMATE--L-ALANINE LIGASE-RELATED"/>
    <property type="match status" value="1"/>
</dbReference>
<dbReference type="InterPro" id="IPR013221">
    <property type="entry name" value="Mur_ligase_cen"/>
</dbReference>
<dbReference type="Pfam" id="PF02875">
    <property type="entry name" value="Mur_ligase_C"/>
    <property type="match status" value="1"/>
</dbReference>
<dbReference type="InterPro" id="IPR036615">
    <property type="entry name" value="Mur_ligase_C_dom_sf"/>
</dbReference>
<dbReference type="PANTHER" id="PTHR43445:SF3">
    <property type="entry name" value="UDP-N-ACETYLMURAMATE--L-ALANINE LIGASE"/>
    <property type="match status" value="1"/>
</dbReference>
<reference evidence="3" key="1">
    <citation type="journal article" date="2014" name="Front. Microbiol.">
        <title>High frequency of phylogenetically diverse reductive dehalogenase-homologous genes in deep subseafloor sedimentary metagenomes.</title>
        <authorList>
            <person name="Kawai M."/>
            <person name="Futagami T."/>
            <person name="Toyoda A."/>
            <person name="Takaki Y."/>
            <person name="Nishi S."/>
            <person name="Hori S."/>
            <person name="Arai W."/>
            <person name="Tsubouchi T."/>
            <person name="Morono Y."/>
            <person name="Uchiyama I."/>
            <person name="Ito T."/>
            <person name="Fujiyama A."/>
            <person name="Inagaki F."/>
            <person name="Takami H."/>
        </authorList>
    </citation>
    <scope>NUCLEOTIDE SEQUENCE</scope>
    <source>
        <strain evidence="3">Expedition CK06-06</strain>
    </source>
</reference>
<evidence type="ECO:0000313" key="3">
    <source>
        <dbReference type="EMBL" id="GAI25919.1"/>
    </source>
</evidence>
<dbReference type="GO" id="GO:0016881">
    <property type="term" value="F:acid-amino acid ligase activity"/>
    <property type="evidence" value="ECO:0007669"/>
    <property type="project" value="InterPro"/>
</dbReference>
<protein>
    <recommendedName>
        <fullName evidence="4">Mur ligase C-terminal domain-containing protein</fullName>
    </recommendedName>
</protein>
<feature type="domain" description="Mur ligase C-terminal" evidence="1">
    <location>
        <begin position="122"/>
        <end position="254"/>
    </location>
</feature>
<organism evidence="3">
    <name type="scientific">marine sediment metagenome</name>
    <dbReference type="NCBI Taxonomy" id="412755"/>
    <lineage>
        <taxon>unclassified sequences</taxon>
        <taxon>metagenomes</taxon>
        <taxon>ecological metagenomes</taxon>
    </lineage>
</organism>
<dbReference type="InterPro" id="IPR036565">
    <property type="entry name" value="Mur-like_cat_sf"/>
</dbReference>
<evidence type="ECO:0000259" key="1">
    <source>
        <dbReference type="Pfam" id="PF02875"/>
    </source>
</evidence>
<evidence type="ECO:0000259" key="2">
    <source>
        <dbReference type="Pfam" id="PF08245"/>
    </source>
</evidence>
<name>X1P4S1_9ZZZZ</name>
<dbReference type="Pfam" id="PF08245">
    <property type="entry name" value="Mur_ligase_M"/>
    <property type="match status" value="1"/>
</dbReference>
<dbReference type="Gene3D" id="3.90.190.20">
    <property type="entry name" value="Mur ligase, C-terminal domain"/>
    <property type="match status" value="1"/>
</dbReference>
<evidence type="ECO:0008006" key="4">
    <source>
        <dbReference type="Google" id="ProtNLM"/>
    </source>
</evidence>
<comment type="caution">
    <text evidence="3">The sequence shown here is derived from an EMBL/GenBank/DDBJ whole genome shotgun (WGS) entry which is preliminary data.</text>
</comment>
<proteinExistence type="predicted"/>
<dbReference type="SUPFAM" id="SSF53244">
    <property type="entry name" value="MurD-like peptide ligases, peptide-binding domain"/>
    <property type="match status" value="1"/>
</dbReference>
<dbReference type="InterPro" id="IPR004101">
    <property type="entry name" value="Mur_ligase_C"/>
</dbReference>
<dbReference type="GO" id="GO:0005524">
    <property type="term" value="F:ATP binding"/>
    <property type="evidence" value="ECO:0007669"/>
    <property type="project" value="InterPro"/>
</dbReference>
<sequence length="273" mass="30946">MKYGKYSKDFRKFIDKVPDNGRVILCKDCDNIKGLVKQCGRSHVSYGIFTEADLMAKDIELDKLNSKSKIYWQGEKIGELYLKVAGYHNILNALAAIAVALELGISFIEIAKILETFQGVHRRMEIIANLDDKILILDDYAHHPTEIKATLSALRSSWQDRRIIVVFQPHRYSRTKLLAEKFGRAFFDADCVIINDIYSANESPISGISGETIFKEVKKSNHRQIKYLPSKDDILSYLSEIVQPGDIIITMGAGDIWTVGQELAKQLKKTKGF</sequence>
<feature type="domain" description="Mur ligase central" evidence="2">
    <location>
        <begin position="5"/>
        <end position="100"/>
    </location>
</feature>
<gene>
    <name evidence="3" type="ORF">S06H3_26029</name>
</gene>
<dbReference type="EMBL" id="BARV01015020">
    <property type="protein sequence ID" value="GAI25919.1"/>
    <property type="molecule type" value="Genomic_DNA"/>
</dbReference>
<accession>X1P4S1</accession>
<dbReference type="SUPFAM" id="SSF53623">
    <property type="entry name" value="MurD-like peptide ligases, catalytic domain"/>
    <property type="match status" value="1"/>
</dbReference>
<dbReference type="Gene3D" id="3.40.1190.10">
    <property type="entry name" value="Mur-like, catalytic domain"/>
    <property type="match status" value="1"/>
</dbReference>
<dbReference type="AlphaFoldDB" id="X1P4S1"/>